<keyword evidence="1" id="KW-0472">Membrane</keyword>
<feature type="transmembrane region" description="Helical" evidence="1">
    <location>
        <begin position="51"/>
        <end position="73"/>
    </location>
</feature>
<keyword evidence="3" id="KW-1185">Reference proteome</keyword>
<feature type="transmembrane region" description="Helical" evidence="1">
    <location>
        <begin position="261"/>
        <end position="279"/>
    </location>
</feature>
<dbReference type="Gene3D" id="1.25.10.10">
    <property type="entry name" value="Leucine-rich Repeat Variant"/>
    <property type="match status" value="1"/>
</dbReference>
<organism evidence="2 3">
    <name type="scientific">Candidatus Moduliflexus flocculans</name>
    <dbReference type="NCBI Taxonomy" id="1499966"/>
    <lineage>
        <taxon>Bacteria</taxon>
        <taxon>Candidatus Moduliflexota</taxon>
        <taxon>Candidatus Moduliflexia</taxon>
        <taxon>Candidatus Moduliflexales</taxon>
        <taxon>Candidatus Moduliflexaceae</taxon>
    </lineage>
</organism>
<evidence type="ECO:0000256" key="1">
    <source>
        <dbReference type="SAM" id="Phobius"/>
    </source>
</evidence>
<dbReference type="SMART" id="SM00567">
    <property type="entry name" value="EZ_HEAT"/>
    <property type="match status" value="2"/>
</dbReference>
<dbReference type="STRING" id="1499966.U14_03767"/>
<dbReference type="CDD" id="cd06174">
    <property type="entry name" value="MFS"/>
    <property type="match status" value="1"/>
</dbReference>
<dbReference type="InterPro" id="IPR036259">
    <property type="entry name" value="MFS_trans_sf"/>
</dbReference>
<feature type="transmembrane region" description="Helical" evidence="1">
    <location>
        <begin position="291"/>
        <end position="311"/>
    </location>
</feature>
<feature type="transmembrane region" description="Helical" evidence="1">
    <location>
        <begin position="230"/>
        <end position="249"/>
    </location>
</feature>
<protein>
    <submittedName>
        <fullName evidence="2">Putative membrane protein</fullName>
    </submittedName>
</protein>
<dbReference type="SUPFAM" id="SSF48371">
    <property type="entry name" value="ARM repeat"/>
    <property type="match status" value="1"/>
</dbReference>
<feature type="transmembrane region" description="Helical" evidence="1">
    <location>
        <begin position="387"/>
        <end position="410"/>
    </location>
</feature>
<dbReference type="PANTHER" id="PTHR23526:SF2">
    <property type="entry name" value="MAJOR FACILITATOR SUPERFAMILY (MFS) PROFILE DOMAIN-CONTAINING PROTEIN"/>
    <property type="match status" value="1"/>
</dbReference>
<evidence type="ECO:0000313" key="3">
    <source>
        <dbReference type="Proteomes" id="UP000030700"/>
    </source>
</evidence>
<feature type="transmembrane region" description="Helical" evidence="1">
    <location>
        <begin position="317"/>
        <end position="336"/>
    </location>
</feature>
<sequence length="722" mass="81015">MKTHYLTKDERERGRRHFLRWSALNGMGFSFLGDTVVTLMAMHFGATNLQLGYLSSVIHFSGMALLVFPWLLSGANLVNVLYYSWLFRGLVCIFYGVLFWVTGQPAIVTILIIYTAFCVARIFGTVVSSPMHRMLSSASTLGELVVMMSNYFQVSRLLSLFISTIILSMPGLDGIIGYQVLIAIGVLTNTASALELKQVPCRETIEYRQGENVFRALFNAMKDREQALTLFLKWHVLGVMITLSFTLPFLRKFVQLAPNMIFIYTILGTVATIATGYALRPFTDRIGSRPVLMIASFLLAIVSLVWCVLPATLHWSLFFLIGFITTSLQTAISLLVSRLEVRAIPEENKIGYVSMTNFFSALISLASGLFVGFLADVGEQTVIPGLNAFGLAYFCAVILSVQVTILSFFLKDAGSLSVRDVAQLLFSTRNLKAFLEIYELGLADDINTRKSLVLSFSKSDAAFALDEMRHILRDPLSTEKEEVLKSLFTYPKHKLLNDLLREAADESSYHRPIALFALGAYPGKRTERLLLSLLDHPQPTIRSTAAKSLARVGNTSALPKITQMLADSTQVIGDRMNYLIAVSIMDKQGAYLAQLFEFASPQQATPSYCQTMFSLTAKMLQMEPPLSTIYQKENIADLDGLTLFFEDARTVRPFLEHGLMLFEAYQQQRYHDILAWCQTVLAPNTVRPPLSFLQQAILSRNTRDIRREEAIAFLFFTYQLLK</sequence>
<name>A0A081BQ50_9BACT</name>
<feature type="transmembrane region" description="Helical" evidence="1">
    <location>
        <begin position="21"/>
        <end position="45"/>
    </location>
</feature>
<keyword evidence="1" id="KW-0812">Transmembrane</keyword>
<keyword evidence="1" id="KW-1133">Transmembrane helix</keyword>
<proteinExistence type="predicted"/>
<dbReference type="InterPro" id="IPR016024">
    <property type="entry name" value="ARM-type_fold"/>
</dbReference>
<feature type="transmembrane region" description="Helical" evidence="1">
    <location>
        <begin position="107"/>
        <end position="127"/>
    </location>
</feature>
<reference evidence="2 3" key="1">
    <citation type="journal article" date="2015" name="PeerJ">
        <title>First genomic representation of candidate bacterial phylum KSB3 points to enhanced environmental sensing as a trigger of wastewater bulking.</title>
        <authorList>
            <person name="Sekiguchi Y."/>
            <person name="Ohashi A."/>
            <person name="Parks D.H."/>
            <person name="Yamauchi T."/>
            <person name="Tyson G.W."/>
            <person name="Hugenholtz P."/>
        </authorList>
    </citation>
    <scope>NUCLEOTIDE SEQUENCE [LARGE SCALE GENOMIC DNA]</scope>
</reference>
<dbReference type="PANTHER" id="PTHR23526">
    <property type="entry name" value="INTEGRAL MEMBRANE TRANSPORT PROTEIN-RELATED"/>
    <property type="match status" value="1"/>
</dbReference>
<feature type="transmembrane region" description="Helical" evidence="1">
    <location>
        <begin position="357"/>
        <end position="375"/>
    </location>
</feature>
<dbReference type="Pfam" id="PF13646">
    <property type="entry name" value="HEAT_2"/>
    <property type="match status" value="1"/>
</dbReference>
<feature type="transmembrane region" description="Helical" evidence="1">
    <location>
        <begin position="80"/>
        <end position="101"/>
    </location>
</feature>
<dbReference type="InterPro" id="IPR004155">
    <property type="entry name" value="PBS_lyase_HEAT"/>
</dbReference>
<dbReference type="HOGENOM" id="CLU_374239_0_0_0"/>
<dbReference type="InterPro" id="IPR052528">
    <property type="entry name" value="Sugar_transport-like"/>
</dbReference>
<dbReference type="SUPFAM" id="SSF103473">
    <property type="entry name" value="MFS general substrate transporter"/>
    <property type="match status" value="1"/>
</dbReference>
<evidence type="ECO:0000313" key="2">
    <source>
        <dbReference type="EMBL" id="GAK52516.1"/>
    </source>
</evidence>
<dbReference type="EMBL" id="DF820458">
    <property type="protein sequence ID" value="GAK52516.1"/>
    <property type="molecule type" value="Genomic_DNA"/>
</dbReference>
<gene>
    <name evidence="2" type="ORF">U14_03767</name>
</gene>
<accession>A0A081BQ50</accession>
<dbReference type="AlphaFoldDB" id="A0A081BQ50"/>
<dbReference type="InterPro" id="IPR011989">
    <property type="entry name" value="ARM-like"/>
</dbReference>
<dbReference type="Gene3D" id="1.20.1250.20">
    <property type="entry name" value="MFS general substrate transporter like domains"/>
    <property type="match status" value="1"/>
</dbReference>
<dbReference type="Proteomes" id="UP000030700">
    <property type="component" value="Unassembled WGS sequence"/>
</dbReference>